<organism evidence="2 3">
    <name type="scientific">Stieleria marina</name>
    <dbReference type="NCBI Taxonomy" id="1930275"/>
    <lineage>
        <taxon>Bacteria</taxon>
        <taxon>Pseudomonadati</taxon>
        <taxon>Planctomycetota</taxon>
        <taxon>Planctomycetia</taxon>
        <taxon>Pirellulales</taxon>
        <taxon>Pirellulaceae</taxon>
        <taxon>Stieleria</taxon>
    </lineage>
</organism>
<gene>
    <name evidence="2" type="ORF">K239x_40490</name>
</gene>
<keyword evidence="3" id="KW-1185">Reference proteome</keyword>
<accession>A0A517NY40</accession>
<name>A0A517NY40_9BACT</name>
<evidence type="ECO:0000313" key="2">
    <source>
        <dbReference type="EMBL" id="QDT12041.1"/>
    </source>
</evidence>
<evidence type="ECO:0000313" key="3">
    <source>
        <dbReference type="Proteomes" id="UP000319817"/>
    </source>
</evidence>
<dbReference type="AlphaFoldDB" id="A0A517NY40"/>
<reference evidence="2 3" key="1">
    <citation type="submission" date="2019-02" db="EMBL/GenBank/DDBJ databases">
        <title>Deep-cultivation of Planctomycetes and their phenomic and genomic characterization uncovers novel biology.</title>
        <authorList>
            <person name="Wiegand S."/>
            <person name="Jogler M."/>
            <person name="Boedeker C."/>
            <person name="Pinto D."/>
            <person name="Vollmers J."/>
            <person name="Rivas-Marin E."/>
            <person name="Kohn T."/>
            <person name="Peeters S.H."/>
            <person name="Heuer A."/>
            <person name="Rast P."/>
            <person name="Oberbeckmann S."/>
            <person name="Bunk B."/>
            <person name="Jeske O."/>
            <person name="Meyerdierks A."/>
            <person name="Storesund J.E."/>
            <person name="Kallscheuer N."/>
            <person name="Luecker S."/>
            <person name="Lage O.M."/>
            <person name="Pohl T."/>
            <person name="Merkel B.J."/>
            <person name="Hornburger P."/>
            <person name="Mueller R.-W."/>
            <person name="Bruemmer F."/>
            <person name="Labrenz M."/>
            <person name="Spormann A.M."/>
            <person name="Op den Camp H."/>
            <person name="Overmann J."/>
            <person name="Amann R."/>
            <person name="Jetten M.S.M."/>
            <person name="Mascher T."/>
            <person name="Medema M.H."/>
            <person name="Devos D.P."/>
            <person name="Kaster A.-K."/>
            <person name="Ovreas L."/>
            <person name="Rohde M."/>
            <person name="Galperin M.Y."/>
            <person name="Jogler C."/>
        </authorList>
    </citation>
    <scope>NUCLEOTIDE SEQUENCE [LARGE SCALE GENOMIC DNA]</scope>
    <source>
        <strain evidence="2 3">K23_9</strain>
    </source>
</reference>
<keyword evidence="1" id="KW-0732">Signal</keyword>
<feature type="chain" id="PRO_5021844627" evidence="1">
    <location>
        <begin position="21"/>
        <end position="403"/>
    </location>
</feature>
<dbReference type="Proteomes" id="UP000319817">
    <property type="component" value="Chromosome"/>
</dbReference>
<feature type="signal peptide" evidence="1">
    <location>
        <begin position="1"/>
        <end position="20"/>
    </location>
</feature>
<dbReference type="EMBL" id="CP036526">
    <property type="protein sequence ID" value="QDT12041.1"/>
    <property type="molecule type" value="Genomic_DNA"/>
</dbReference>
<protein>
    <submittedName>
        <fullName evidence="2">Uncharacterized protein</fullName>
    </submittedName>
</protein>
<proteinExistence type="predicted"/>
<sequence precursor="true">MGIRAGCLVVLLVLCCQCMGQGVKPLTFDGVVGDPSSLQGLPMTLQFLSGVTVKDSELVSFVRDRKSDSIQFVQYQDGNRKPKKRADEIYRLVISGVPYRLRFHGPSNGFFLIDELVSINKSKSRLEERNASFRSIATAAETQEDVLKQKAFYSEAMETLANPHLRTYESKFSLLLTDFPAPIAARVGQYVDDLCVRLNQLNGVPVSANIWQGKVMIALFSDQLLMATYETDAMNNPNFGKASIIYHNTGDKFMVVCHGKQMNIELARKICWGVAGGYVVKYGSDLAMPEWLKVGTREWVTAKMFPNRNIQKSRVASSTRTLQQSRSLLGILSAKEFNNDRNGTAQFLVTHLLNQNTNAFGQFFQDVKAGHDWEDSLITNYGVTANQFAAAFGRSLGVANVVP</sequence>
<evidence type="ECO:0000256" key="1">
    <source>
        <dbReference type="SAM" id="SignalP"/>
    </source>
</evidence>
<dbReference type="RefSeq" id="WP_419189158.1">
    <property type="nucleotide sequence ID" value="NZ_CP036526.1"/>
</dbReference>